<evidence type="ECO:0000256" key="11">
    <source>
        <dbReference type="RuleBase" id="RU003658"/>
    </source>
</evidence>
<comment type="caution">
    <text evidence="12">The sequence shown here is derived from an EMBL/GenBank/DDBJ whole genome shotgun (WGS) entry which is preliminary data.</text>
</comment>
<dbReference type="InterPro" id="IPR023016">
    <property type="entry name" value="HisA/PriA"/>
</dbReference>
<evidence type="ECO:0000256" key="10">
    <source>
        <dbReference type="RuleBase" id="RU003657"/>
    </source>
</evidence>
<dbReference type="EC" id="5.3.1.16" evidence="9 11"/>
<dbReference type="GO" id="GO:0003949">
    <property type="term" value="F:1-(5-phosphoribosyl)-5-[(5-phosphoribosylamino)methylideneamino]imidazole-4-carboxamide isomerase activity"/>
    <property type="evidence" value="ECO:0007669"/>
    <property type="project" value="UniProtKB-UniRule"/>
</dbReference>
<keyword evidence="13" id="KW-1185">Reference proteome</keyword>
<name>A0A1Y2K337_9PROT</name>
<dbReference type="CDD" id="cd04732">
    <property type="entry name" value="HisA"/>
    <property type="match status" value="1"/>
</dbReference>
<evidence type="ECO:0000256" key="7">
    <source>
        <dbReference type="ARBA" id="ARBA00023102"/>
    </source>
</evidence>
<dbReference type="SUPFAM" id="SSF51366">
    <property type="entry name" value="Ribulose-phoshate binding barrel"/>
    <property type="match status" value="1"/>
</dbReference>
<evidence type="ECO:0000256" key="4">
    <source>
        <dbReference type="ARBA" id="ARBA00009667"/>
    </source>
</evidence>
<dbReference type="PANTHER" id="PTHR43090">
    <property type="entry name" value="1-(5-PHOSPHORIBOSYL)-5-[(5-PHOSPHORIBOSYLAMINO)METHYLIDENEAMINO] IMIDAZOLE-4-CARBOXAMIDE ISOMERASE"/>
    <property type="match status" value="1"/>
</dbReference>
<keyword evidence="8 9" id="KW-0413">Isomerase</keyword>
<comment type="subcellular location">
    <subcellularLocation>
        <location evidence="2 9 11">Cytoplasm</location>
    </subcellularLocation>
</comment>
<dbReference type="GO" id="GO:0000162">
    <property type="term" value="P:L-tryptophan biosynthetic process"/>
    <property type="evidence" value="ECO:0007669"/>
    <property type="project" value="TreeGrafter"/>
</dbReference>
<dbReference type="Gene3D" id="3.20.20.70">
    <property type="entry name" value="Aldolase class I"/>
    <property type="match status" value="1"/>
</dbReference>
<dbReference type="HAMAP" id="MF_01014">
    <property type="entry name" value="HisA"/>
    <property type="match status" value="1"/>
</dbReference>
<feature type="active site" description="Proton donor" evidence="9">
    <location>
        <position position="129"/>
    </location>
</feature>
<dbReference type="InterPro" id="IPR006062">
    <property type="entry name" value="His_biosynth"/>
</dbReference>
<evidence type="ECO:0000256" key="9">
    <source>
        <dbReference type="HAMAP-Rule" id="MF_01014"/>
    </source>
</evidence>
<comment type="catalytic activity">
    <reaction evidence="1 9 11">
        <text>1-(5-phospho-beta-D-ribosyl)-5-[(5-phospho-beta-D-ribosylamino)methylideneamino]imidazole-4-carboxamide = 5-[(5-phospho-1-deoxy-D-ribulos-1-ylimino)methylamino]-1-(5-phospho-beta-D-ribosyl)imidazole-4-carboxamide</text>
        <dbReference type="Rhea" id="RHEA:15469"/>
        <dbReference type="ChEBI" id="CHEBI:58435"/>
        <dbReference type="ChEBI" id="CHEBI:58525"/>
        <dbReference type="EC" id="5.3.1.16"/>
    </reaction>
</comment>
<evidence type="ECO:0000256" key="5">
    <source>
        <dbReference type="ARBA" id="ARBA00022490"/>
    </source>
</evidence>
<evidence type="ECO:0000256" key="8">
    <source>
        <dbReference type="ARBA" id="ARBA00023235"/>
    </source>
</evidence>
<dbReference type="InterPro" id="IPR013785">
    <property type="entry name" value="Aldolase_TIM"/>
</dbReference>
<dbReference type="GO" id="GO:0005737">
    <property type="term" value="C:cytoplasm"/>
    <property type="evidence" value="ECO:0007669"/>
    <property type="project" value="UniProtKB-SubCell"/>
</dbReference>
<evidence type="ECO:0000256" key="6">
    <source>
        <dbReference type="ARBA" id="ARBA00022605"/>
    </source>
</evidence>
<dbReference type="InterPro" id="IPR044524">
    <property type="entry name" value="Isoase_HisA-like"/>
</dbReference>
<keyword evidence="7 9" id="KW-0368">Histidine biosynthesis</keyword>
<keyword evidence="5 9" id="KW-0963">Cytoplasm</keyword>
<comment type="similarity">
    <text evidence="4 9 10">Belongs to the HisA/HisF family.</text>
</comment>
<evidence type="ECO:0000313" key="13">
    <source>
        <dbReference type="Proteomes" id="UP000194003"/>
    </source>
</evidence>
<dbReference type="OrthoDB" id="9807749at2"/>
<evidence type="ECO:0000256" key="3">
    <source>
        <dbReference type="ARBA" id="ARBA00005133"/>
    </source>
</evidence>
<dbReference type="PANTHER" id="PTHR43090:SF2">
    <property type="entry name" value="1-(5-PHOSPHORIBOSYL)-5-[(5-PHOSPHORIBOSYLAMINO)METHYLIDENEAMINO] IMIDAZOLE-4-CARBOXAMIDE ISOMERASE"/>
    <property type="match status" value="1"/>
</dbReference>
<sequence length="252" mass="26922">MIVIPAIDLKDGLCVRLFQGLMERGTVYSDNPGATAKRWAREGAERMHVVDLNGAFEGKPVNAEAIREIRKAIDIPMQLGGGIRDMATIQSYFDMGVDRAIIGSAALRDPDFVKAACRKFPDRISVGIDARDGRVAVEGWAETSNVTTLELAQKFEDAGVAEIIFTDISRDGALCGPNTEATRQLAEAITIPVIASGGVSQLMDIRMLLANAGPYANGNRISGVITGKAIYDGRLSFPEAVRLTTDAPNGVG</sequence>
<reference evidence="12 13" key="1">
    <citation type="journal article" date="2016" name="BMC Genomics">
        <title>Combined genomic and structural analyses of a cultured magnetotactic bacterium reveals its niche adaptation to a dynamic environment.</title>
        <authorList>
            <person name="Araujo A.C."/>
            <person name="Morillo V."/>
            <person name="Cypriano J."/>
            <person name="Teixeira L.C."/>
            <person name="Leao P."/>
            <person name="Lyra S."/>
            <person name="Almeida L.G."/>
            <person name="Bazylinski D.A."/>
            <person name="Vasconcellos A.T."/>
            <person name="Abreu F."/>
            <person name="Lins U."/>
        </authorList>
    </citation>
    <scope>NUCLEOTIDE SEQUENCE [LARGE SCALE GENOMIC DNA]</scope>
    <source>
        <strain evidence="12 13">IT-1</strain>
    </source>
</reference>
<dbReference type="NCBIfam" id="TIGR00007">
    <property type="entry name" value="1-(5-phosphoribosyl)-5-[(5-phosphoribosylamino)methylideneamino]imidazole-4-carboxamide isomerase"/>
    <property type="match status" value="1"/>
</dbReference>
<evidence type="ECO:0000256" key="1">
    <source>
        <dbReference type="ARBA" id="ARBA00000901"/>
    </source>
</evidence>
<proteinExistence type="inferred from homology"/>
<comment type="pathway">
    <text evidence="3 9 11">Amino-acid biosynthesis; L-histidine biosynthesis; L-histidine from 5-phospho-alpha-D-ribose 1-diphosphate: step 4/9.</text>
</comment>
<organism evidence="12 13">
    <name type="scientific">Magnetofaba australis IT-1</name>
    <dbReference type="NCBI Taxonomy" id="1434232"/>
    <lineage>
        <taxon>Bacteria</taxon>
        <taxon>Pseudomonadati</taxon>
        <taxon>Pseudomonadota</taxon>
        <taxon>Magnetococcia</taxon>
        <taxon>Magnetococcales</taxon>
        <taxon>Magnetococcaceae</taxon>
        <taxon>Magnetofaba</taxon>
    </lineage>
</organism>
<dbReference type="AlphaFoldDB" id="A0A1Y2K337"/>
<keyword evidence="6 9" id="KW-0028">Amino-acid biosynthesis</keyword>
<feature type="active site" description="Proton acceptor" evidence="9">
    <location>
        <position position="8"/>
    </location>
</feature>
<dbReference type="GO" id="GO:0000105">
    <property type="term" value="P:L-histidine biosynthetic process"/>
    <property type="evidence" value="ECO:0007669"/>
    <property type="project" value="UniProtKB-UniRule"/>
</dbReference>
<protein>
    <recommendedName>
        <fullName evidence="9 11">1-(5-phosphoribosyl)-5-[(5-phosphoribosylamino)methylideneamino] imidazole-4-carboxamide isomerase</fullName>
        <ecNumber evidence="9 11">5.3.1.16</ecNumber>
    </recommendedName>
    <alternativeName>
        <fullName evidence="9">Phosphoribosylformimino-5-aminoimidazole carboxamide ribotide isomerase</fullName>
    </alternativeName>
</protein>
<gene>
    <name evidence="9" type="primary">hisA</name>
    <name evidence="12" type="ORF">MAIT1_02116</name>
</gene>
<dbReference type="FunFam" id="3.20.20.70:FF:000009">
    <property type="entry name" value="1-(5-phosphoribosyl)-5-[(5-phosphoribosylamino)methylideneamino] imidazole-4-carboxamide isomerase"/>
    <property type="match status" value="1"/>
</dbReference>
<dbReference type="STRING" id="1434232.MAIT1_02116"/>
<dbReference type="Pfam" id="PF00977">
    <property type="entry name" value="His_biosynth"/>
    <property type="match status" value="1"/>
</dbReference>
<evidence type="ECO:0000256" key="2">
    <source>
        <dbReference type="ARBA" id="ARBA00004496"/>
    </source>
</evidence>
<dbReference type="UniPathway" id="UPA00031">
    <property type="reaction ID" value="UER00009"/>
</dbReference>
<evidence type="ECO:0000313" key="12">
    <source>
        <dbReference type="EMBL" id="OSM02036.1"/>
    </source>
</evidence>
<dbReference type="Proteomes" id="UP000194003">
    <property type="component" value="Unassembled WGS sequence"/>
</dbReference>
<dbReference type="RefSeq" id="WP_085444532.1">
    <property type="nucleotide sequence ID" value="NZ_LVJN01000020.1"/>
</dbReference>
<accession>A0A1Y2K337</accession>
<dbReference type="InterPro" id="IPR006063">
    <property type="entry name" value="HisA_bact_arch"/>
</dbReference>
<dbReference type="EMBL" id="LVJN01000020">
    <property type="protein sequence ID" value="OSM02036.1"/>
    <property type="molecule type" value="Genomic_DNA"/>
</dbReference>
<dbReference type="InterPro" id="IPR011060">
    <property type="entry name" value="RibuloseP-bd_barrel"/>
</dbReference>